<evidence type="ECO:0000259" key="2">
    <source>
        <dbReference type="Pfam" id="PF02894"/>
    </source>
</evidence>
<dbReference type="PANTHER" id="PTHR42840">
    <property type="entry name" value="NAD(P)-BINDING ROSSMANN-FOLD SUPERFAMILY PROTEIN-RELATED"/>
    <property type="match status" value="1"/>
</dbReference>
<reference evidence="3" key="1">
    <citation type="submission" date="2016-10" db="EMBL/GenBank/DDBJ databases">
        <title>Sequence of Gallionella enrichment culture.</title>
        <authorList>
            <person name="Poehlein A."/>
            <person name="Muehling M."/>
            <person name="Daniel R."/>
        </authorList>
    </citation>
    <scope>NUCLEOTIDE SEQUENCE</scope>
</reference>
<gene>
    <name evidence="3" type="primary">idhA</name>
    <name evidence="3" type="ORF">GALL_46620</name>
</gene>
<dbReference type="EC" id="1.1.1.18" evidence="3"/>
<name>A0A1J5T030_9ZZZZ</name>
<dbReference type="Gene3D" id="3.30.360.10">
    <property type="entry name" value="Dihydrodipicolinate Reductase, domain 2"/>
    <property type="match status" value="1"/>
</dbReference>
<comment type="caution">
    <text evidence="3">The sequence shown here is derived from an EMBL/GenBank/DDBJ whole genome shotgun (WGS) entry which is preliminary data.</text>
</comment>
<dbReference type="InterPro" id="IPR004104">
    <property type="entry name" value="Gfo/Idh/MocA-like_OxRdtase_C"/>
</dbReference>
<proteinExistence type="predicted"/>
<evidence type="ECO:0000313" key="3">
    <source>
        <dbReference type="EMBL" id="OIR14201.1"/>
    </source>
</evidence>
<dbReference type="SUPFAM" id="SSF55347">
    <property type="entry name" value="Glyceraldehyde-3-phosphate dehydrogenase-like, C-terminal domain"/>
    <property type="match status" value="1"/>
</dbReference>
<evidence type="ECO:0000256" key="1">
    <source>
        <dbReference type="ARBA" id="ARBA00023002"/>
    </source>
</evidence>
<dbReference type="AlphaFoldDB" id="A0A1J5T030"/>
<dbReference type="PANTHER" id="PTHR42840:SF3">
    <property type="entry name" value="BINDING ROSSMANN FOLD OXIDOREDUCTASE, PUTATIVE (AFU_ORTHOLOGUE AFUA_2G10240)-RELATED"/>
    <property type="match status" value="1"/>
</dbReference>
<feature type="domain" description="Gfo/Idh/MocA-like oxidoreductase C-terminal" evidence="2">
    <location>
        <begin position="1"/>
        <end position="161"/>
    </location>
</feature>
<dbReference type="Pfam" id="PF02894">
    <property type="entry name" value="GFO_IDH_MocA_C"/>
    <property type="match status" value="1"/>
</dbReference>
<sequence length="166" mass="18358">MDMAIHDFDMARYMMGKEVKEVYANGLVLVDKKVAEAGDIDTALTTLVFEDGTYAVIDNSRKAVYGYDQRIEIFGSNGMIQVKNNLHNSNVLFDADGIHQALPLDFFMDRYATSYLNEMQHFIDALSNDAALPVTGDDGLKATVIAVAAKKSVEEKRPVSISEINV</sequence>
<dbReference type="EMBL" id="MLJW01000012">
    <property type="protein sequence ID" value="OIR14201.1"/>
    <property type="molecule type" value="Genomic_DNA"/>
</dbReference>
<keyword evidence="1 3" id="KW-0560">Oxidoreductase</keyword>
<accession>A0A1J5T030</accession>
<organism evidence="3">
    <name type="scientific">mine drainage metagenome</name>
    <dbReference type="NCBI Taxonomy" id="410659"/>
    <lineage>
        <taxon>unclassified sequences</taxon>
        <taxon>metagenomes</taxon>
        <taxon>ecological metagenomes</taxon>
    </lineage>
</organism>
<protein>
    <submittedName>
        <fullName evidence="3">Inositol 2-dehydrogenase</fullName>
        <ecNumber evidence="3">1.1.1.18</ecNumber>
    </submittedName>
</protein>
<dbReference type="GO" id="GO:0050112">
    <property type="term" value="F:inositol 2-dehydrogenase (NAD+) activity"/>
    <property type="evidence" value="ECO:0007669"/>
    <property type="project" value="UniProtKB-EC"/>
</dbReference>